<accession>A0ABR3BXD5</accession>
<name>A0ABR3BXD5_9PEZI</name>
<evidence type="ECO:0000256" key="1">
    <source>
        <dbReference type="SAM" id="MobiDB-lite"/>
    </source>
</evidence>
<proteinExistence type="predicted"/>
<feature type="region of interest" description="Disordered" evidence="1">
    <location>
        <begin position="217"/>
        <end position="236"/>
    </location>
</feature>
<dbReference type="Proteomes" id="UP001430584">
    <property type="component" value="Unassembled WGS sequence"/>
</dbReference>
<sequence length="435" mass="48751">MPAATTSKLPKSVLAAIMKSKSKTQTDIGYKSVLLRFTASRWCKFLTKVNQYLQTGEYAPWNTGVQLEVVDAMGSKVAWCPWMSTAADIHEARTTEATHKFFLEELMLYNWACFMQFDQLKKHSLHKIHNDFPILAHEALALVDSFCPETNDFPADEGMKAFTMEAVVKNRKTLAMQPDFRKVFQKAIKYNFPAMLLEDVQHDLIEYLKDVRNIAQPMPGLPNPPGQMRGSTDRRTAITSSSTVDRLLHTNTLENYINNGALCKAVKGGFGTLLPPTLDYLVKAKRNEDFRFARNELLIIRNDFRTFNPPRNVVVENLRGQRGDMLKDLLVPLDLSLSQSPTGPVAVSEMKLAQQASPPTAPKAMQTVPSPKTKIKTEHSRGRNTERSTPSSRGRSRGRSHSPEDKKPPTPRVVTRITGQHTDAVKTALLEGTDG</sequence>
<keyword evidence="3" id="KW-1185">Reference proteome</keyword>
<evidence type="ECO:0000313" key="2">
    <source>
        <dbReference type="EMBL" id="KAL0253053.1"/>
    </source>
</evidence>
<feature type="region of interest" description="Disordered" evidence="1">
    <location>
        <begin position="350"/>
        <end position="435"/>
    </location>
</feature>
<protein>
    <submittedName>
        <fullName evidence="2">Uncharacterized protein</fullName>
    </submittedName>
</protein>
<evidence type="ECO:0000313" key="3">
    <source>
        <dbReference type="Proteomes" id="UP001430584"/>
    </source>
</evidence>
<gene>
    <name evidence="2" type="ORF">SLS55_010503</name>
</gene>
<reference evidence="2 3" key="1">
    <citation type="submission" date="2024-02" db="EMBL/GenBank/DDBJ databases">
        <title>De novo assembly and annotation of 12 fungi associated with fruit tree decline syndrome in Ontario, Canada.</title>
        <authorList>
            <person name="Sulman M."/>
            <person name="Ellouze W."/>
            <person name="Ilyukhin E."/>
        </authorList>
    </citation>
    <scope>NUCLEOTIDE SEQUENCE [LARGE SCALE GENOMIC DNA]</scope>
    <source>
        <strain evidence="2 3">FDS-637</strain>
    </source>
</reference>
<dbReference type="EMBL" id="JAJVCZ030000013">
    <property type="protein sequence ID" value="KAL0253053.1"/>
    <property type="molecule type" value="Genomic_DNA"/>
</dbReference>
<feature type="compositionally biased region" description="Basic and acidic residues" evidence="1">
    <location>
        <begin position="375"/>
        <end position="386"/>
    </location>
</feature>
<organism evidence="2 3">
    <name type="scientific">Diplodia seriata</name>
    <dbReference type="NCBI Taxonomy" id="420778"/>
    <lineage>
        <taxon>Eukaryota</taxon>
        <taxon>Fungi</taxon>
        <taxon>Dikarya</taxon>
        <taxon>Ascomycota</taxon>
        <taxon>Pezizomycotina</taxon>
        <taxon>Dothideomycetes</taxon>
        <taxon>Dothideomycetes incertae sedis</taxon>
        <taxon>Botryosphaeriales</taxon>
        <taxon>Botryosphaeriaceae</taxon>
        <taxon>Diplodia</taxon>
    </lineage>
</organism>
<dbReference type="RefSeq" id="XP_066627697.1">
    <property type="nucleotide sequence ID" value="XM_066781885.1"/>
</dbReference>
<dbReference type="GeneID" id="92014588"/>
<comment type="caution">
    <text evidence="2">The sequence shown here is derived from an EMBL/GenBank/DDBJ whole genome shotgun (WGS) entry which is preliminary data.</text>
</comment>